<dbReference type="InterPro" id="IPR001480">
    <property type="entry name" value="Bulb-type_lectin_dom"/>
</dbReference>
<dbReference type="InterPro" id="IPR011041">
    <property type="entry name" value="Quinoprot_gluc/sorb_DH_b-prop"/>
</dbReference>
<gene>
    <name evidence="2" type="ORF">EGI31_22015</name>
</gene>
<evidence type="ECO:0000313" key="2">
    <source>
        <dbReference type="EMBL" id="MCP9765621.1"/>
    </source>
</evidence>
<proteinExistence type="predicted"/>
<sequence length="106" mass="11590">MLSKAILSNIYTDIVWSRIQTVAPTGLHFYSGNEFIALNNNLLVGGLSKGSLWRLSVAGETKKSVEELFTNGRLRIRKVVQSPSGKLFVLSDELNGKLISINNGAL</sequence>
<keyword evidence="3" id="KW-1185">Reference proteome</keyword>
<dbReference type="InterPro" id="IPR012938">
    <property type="entry name" value="Glc/Sorbosone_DH"/>
</dbReference>
<feature type="domain" description="Bulb-type lectin" evidence="1">
    <location>
        <begin position="1"/>
        <end position="89"/>
    </location>
</feature>
<dbReference type="Pfam" id="PF07995">
    <property type="entry name" value="GSDH"/>
    <property type="match status" value="1"/>
</dbReference>
<dbReference type="EMBL" id="RJUF01000185">
    <property type="protein sequence ID" value="MCP9765621.1"/>
    <property type="molecule type" value="Genomic_DNA"/>
</dbReference>
<protein>
    <recommendedName>
        <fullName evidence="1">Bulb-type lectin domain-containing protein</fullName>
    </recommendedName>
</protein>
<dbReference type="AlphaFoldDB" id="A0AAE3KWF5"/>
<dbReference type="PROSITE" id="PS50927">
    <property type="entry name" value="BULB_LECTIN"/>
    <property type="match status" value="1"/>
</dbReference>
<dbReference type="SUPFAM" id="SSF50952">
    <property type="entry name" value="Soluble quinoprotein glucose dehydrogenase"/>
    <property type="match status" value="1"/>
</dbReference>
<evidence type="ECO:0000259" key="1">
    <source>
        <dbReference type="PROSITE" id="PS50927"/>
    </source>
</evidence>
<organism evidence="2 3">
    <name type="scientific">Lacihabitans soyangensis</name>
    <dbReference type="NCBI Taxonomy" id="869394"/>
    <lineage>
        <taxon>Bacteria</taxon>
        <taxon>Pseudomonadati</taxon>
        <taxon>Bacteroidota</taxon>
        <taxon>Cytophagia</taxon>
        <taxon>Cytophagales</taxon>
        <taxon>Leadbetterellaceae</taxon>
        <taxon>Lacihabitans</taxon>
    </lineage>
</organism>
<dbReference type="InterPro" id="IPR011042">
    <property type="entry name" value="6-blade_b-propeller_TolB-like"/>
</dbReference>
<accession>A0AAE3KWF5</accession>
<comment type="caution">
    <text evidence="2">The sequence shown here is derived from an EMBL/GenBank/DDBJ whole genome shotgun (WGS) entry which is preliminary data.</text>
</comment>
<dbReference type="Proteomes" id="UP001204144">
    <property type="component" value="Unassembled WGS sequence"/>
</dbReference>
<name>A0AAE3KWF5_9BACT</name>
<evidence type="ECO:0000313" key="3">
    <source>
        <dbReference type="Proteomes" id="UP001204144"/>
    </source>
</evidence>
<reference evidence="2 3" key="1">
    <citation type="submission" date="2018-11" db="EMBL/GenBank/DDBJ databases">
        <title>Novel bacteria species description.</title>
        <authorList>
            <person name="Han J.-H."/>
        </authorList>
    </citation>
    <scope>NUCLEOTIDE SEQUENCE [LARGE SCALE GENOMIC DNA]</scope>
    <source>
        <strain evidence="2 3">KCTC23259</strain>
    </source>
</reference>
<dbReference type="Gene3D" id="2.120.10.30">
    <property type="entry name" value="TolB, C-terminal domain"/>
    <property type="match status" value="1"/>
</dbReference>